<reference evidence="4" key="1">
    <citation type="journal article" date="2019" name="Int. J. Syst. Evol. Microbiol.">
        <title>The Global Catalogue of Microorganisms (GCM) 10K type strain sequencing project: providing services to taxonomists for standard genome sequencing and annotation.</title>
        <authorList>
            <consortium name="The Broad Institute Genomics Platform"/>
            <consortium name="The Broad Institute Genome Sequencing Center for Infectious Disease"/>
            <person name="Wu L."/>
            <person name="Ma J."/>
        </authorList>
    </citation>
    <scope>NUCLEOTIDE SEQUENCE [LARGE SCALE GENOMIC DNA]</scope>
    <source>
        <strain evidence="4">DFY28</strain>
    </source>
</reference>
<evidence type="ECO:0000313" key="3">
    <source>
        <dbReference type="EMBL" id="MFC6152303.1"/>
    </source>
</evidence>
<feature type="transmembrane region" description="Helical" evidence="1">
    <location>
        <begin position="6"/>
        <end position="26"/>
    </location>
</feature>
<dbReference type="PROSITE" id="PS50234">
    <property type="entry name" value="VWFA"/>
    <property type="match status" value="1"/>
</dbReference>
<organism evidence="3 4">
    <name type="scientific">Nocardioides yefusunii</name>
    <dbReference type="NCBI Taxonomy" id="2500546"/>
    <lineage>
        <taxon>Bacteria</taxon>
        <taxon>Bacillati</taxon>
        <taxon>Actinomycetota</taxon>
        <taxon>Actinomycetes</taxon>
        <taxon>Propionibacteriales</taxon>
        <taxon>Nocardioidaceae</taxon>
        <taxon>Nocardioides</taxon>
    </lineage>
</organism>
<feature type="transmembrane region" description="Helical" evidence="1">
    <location>
        <begin position="65"/>
        <end position="84"/>
    </location>
</feature>
<evidence type="ECO:0000259" key="2">
    <source>
        <dbReference type="PROSITE" id="PS50234"/>
    </source>
</evidence>
<feature type="domain" description="VWFA" evidence="2">
    <location>
        <begin position="96"/>
        <end position="278"/>
    </location>
</feature>
<keyword evidence="1" id="KW-0472">Membrane</keyword>
<evidence type="ECO:0000313" key="4">
    <source>
        <dbReference type="Proteomes" id="UP001596098"/>
    </source>
</evidence>
<dbReference type="SUPFAM" id="SSF53300">
    <property type="entry name" value="vWA-like"/>
    <property type="match status" value="1"/>
</dbReference>
<sequence length="327" mass="34675">MSLLQPAVGAGVLVVATLAVAVAWFVRRSSGASADVPAASLDRVRALPGFATLVRAETRHRTAEVACLVLAVLGVALLSARWVGIDDDAEEMRNRDVVLCMDVSGSMQPVVDDVLTTWTRLTHTLDGERLALVMFDGNAVTSFPLTDDYDYVRAALERARVELADGDLAGTRAERSGSSLIGDGLASCATHFDRRDEKRSRTVVLATDNLVSGDAVYTLAQATDVAMENGVMVYGVVPTGNTPVATDELRTETARTGGDVLVLDPTSDTTSVVIAEAVTSQQKSVILTEARQRSYDRVAPGALLVVVGLLGASLTRRSPSHRAGVRR</sequence>
<dbReference type="Pfam" id="PF13519">
    <property type="entry name" value="VWA_2"/>
    <property type="match status" value="1"/>
</dbReference>
<keyword evidence="4" id="KW-1185">Reference proteome</keyword>
<dbReference type="RefSeq" id="WP_164878777.1">
    <property type="nucleotide sequence ID" value="NZ_CP034929.1"/>
</dbReference>
<dbReference type="InterPro" id="IPR036465">
    <property type="entry name" value="vWFA_dom_sf"/>
</dbReference>
<dbReference type="InterPro" id="IPR002035">
    <property type="entry name" value="VWF_A"/>
</dbReference>
<dbReference type="EMBL" id="JBHSQI010000001">
    <property type="protein sequence ID" value="MFC6152303.1"/>
    <property type="molecule type" value="Genomic_DNA"/>
</dbReference>
<comment type="caution">
    <text evidence="3">The sequence shown here is derived from an EMBL/GenBank/DDBJ whole genome shotgun (WGS) entry which is preliminary data.</text>
</comment>
<name>A0ABW1QSN7_9ACTN</name>
<protein>
    <submittedName>
        <fullName evidence="3">VWA domain-containing protein</fullName>
    </submittedName>
</protein>
<proteinExistence type="predicted"/>
<accession>A0ABW1QSN7</accession>
<keyword evidence="1" id="KW-1133">Transmembrane helix</keyword>
<dbReference type="Proteomes" id="UP001596098">
    <property type="component" value="Unassembled WGS sequence"/>
</dbReference>
<keyword evidence="1" id="KW-0812">Transmembrane</keyword>
<gene>
    <name evidence="3" type="ORF">ACFPWU_01320</name>
</gene>
<dbReference type="Gene3D" id="3.40.50.410">
    <property type="entry name" value="von Willebrand factor, type A domain"/>
    <property type="match status" value="1"/>
</dbReference>
<evidence type="ECO:0000256" key="1">
    <source>
        <dbReference type="SAM" id="Phobius"/>
    </source>
</evidence>
<dbReference type="SMART" id="SM00327">
    <property type="entry name" value="VWA"/>
    <property type="match status" value="1"/>
</dbReference>